<gene>
    <name evidence="2" type="ORF">ENJ98_01770</name>
</gene>
<sequence length="378" mass="42746">MNLRATWKLALLLPLLLAGCKELEVLRILPPAPYTVVTPGGAVKGTLEALLPELARKRVVYVGETHSRYGHHLLQLAVIRGLHARGVDLAIGMEFFQRPFQEWLDAYIEGRISETEMLEKTQWFDRWRFDYRLYRPILRFAREHRIPVVALNVPREITDEVSEKGIDGLKPESRAQLPERIDRSDRAYRERLHQVFTRHEGKREGQFERFLDVQYSWDEGMAQSVADYLKAHPGKQMVVLAGSGHIAWGSGIPSRVARRIDGDYAILLPADGEMKPGMADYLVVTEEKKLSPRPLMGILIDTSGDGILVTGVTRASGAEKAGLRKGDRILAIDGQPVSSYTRLRVSLMDKRPGDRIRVRYQRDSDIGEKELVLGASPH</sequence>
<dbReference type="Pfam" id="PF13180">
    <property type="entry name" value="PDZ_2"/>
    <property type="match status" value="1"/>
</dbReference>
<evidence type="ECO:0000313" key="2">
    <source>
        <dbReference type="EMBL" id="HHH12940.1"/>
    </source>
</evidence>
<dbReference type="SUPFAM" id="SSF50156">
    <property type="entry name" value="PDZ domain-like"/>
    <property type="match status" value="1"/>
</dbReference>
<dbReference type="Gene3D" id="3.40.50.11550">
    <property type="match status" value="1"/>
</dbReference>
<accession>A0A7C5MZ59</accession>
<dbReference type="Proteomes" id="UP000886100">
    <property type="component" value="Unassembled WGS sequence"/>
</dbReference>
<name>A0A7C5MZ59_9GAMM</name>
<dbReference type="CDD" id="cd06779">
    <property type="entry name" value="cpPDZ_Deg_HtrA-like"/>
    <property type="match status" value="1"/>
</dbReference>
<dbReference type="Pfam" id="PF04187">
    <property type="entry name" value="Cofac_haem_bdg"/>
    <property type="match status" value="1"/>
</dbReference>
<dbReference type="AlphaFoldDB" id="A0A7C5MZ59"/>
<dbReference type="InterPro" id="IPR036034">
    <property type="entry name" value="PDZ_sf"/>
</dbReference>
<dbReference type="SMART" id="SM00228">
    <property type="entry name" value="PDZ"/>
    <property type="match status" value="1"/>
</dbReference>
<comment type="caution">
    <text evidence="2">The sequence shown here is derived from an EMBL/GenBank/DDBJ whole genome shotgun (WGS) entry which is preliminary data.</text>
</comment>
<dbReference type="Gene3D" id="2.30.42.10">
    <property type="match status" value="1"/>
</dbReference>
<feature type="domain" description="PDZ" evidence="1">
    <location>
        <begin position="283"/>
        <end position="364"/>
    </location>
</feature>
<dbReference type="EMBL" id="DROM01000113">
    <property type="protein sequence ID" value="HHH12940.1"/>
    <property type="molecule type" value="Genomic_DNA"/>
</dbReference>
<evidence type="ECO:0000259" key="1">
    <source>
        <dbReference type="PROSITE" id="PS50106"/>
    </source>
</evidence>
<reference evidence="2" key="1">
    <citation type="journal article" date="2020" name="mSystems">
        <title>Genome- and Community-Level Interaction Insights into Carbon Utilization and Element Cycling Functions of Hydrothermarchaeota in Hydrothermal Sediment.</title>
        <authorList>
            <person name="Zhou Z."/>
            <person name="Liu Y."/>
            <person name="Xu W."/>
            <person name="Pan J."/>
            <person name="Luo Z.H."/>
            <person name="Li M."/>
        </authorList>
    </citation>
    <scope>NUCLEOTIDE SEQUENCE [LARGE SCALE GENOMIC DNA]</scope>
    <source>
        <strain evidence="2">HyVt-535</strain>
    </source>
</reference>
<dbReference type="InterPro" id="IPR007314">
    <property type="entry name" value="Cofac_haem-bd_dom"/>
</dbReference>
<protein>
    <submittedName>
        <fullName evidence="2">PDZ domain-containing protein</fullName>
    </submittedName>
</protein>
<dbReference type="InterPro" id="IPR001478">
    <property type="entry name" value="PDZ"/>
</dbReference>
<dbReference type="PROSITE" id="PS51257">
    <property type="entry name" value="PROKAR_LIPOPROTEIN"/>
    <property type="match status" value="1"/>
</dbReference>
<dbReference type="SUPFAM" id="SSF159501">
    <property type="entry name" value="EreA/ChaN-like"/>
    <property type="match status" value="1"/>
</dbReference>
<organism evidence="2">
    <name type="scientific">Thiolapillus brandeum</name>
    <dbReference type="NCBI Taxonomy" id="1076588"/>
    <lineage>
        <taxon>Bacteria</taxon>
        <taxon>Pseudomonadati</taxon>
        <taxon>Pseudomonadota</taxon>
        <taxon>Gammaproteobacteria</taxon>
        <taxon>Chromatiales</taxon>
        <taxon>Sedimenticolaceae</taxon>
        <taxon>Thiolapillus</taxon>
    </lineage>
</organism>
<dbReference type="PROSITE" id="PS50106">
    <property type="entry name" value="PDZ"/>
    <property type="match status" value="1"/>
</dbReference>
<proteinExistence type="predicted"/>
<dbReference type="CDD" id="cd14727">
    <property type="entry name" value="ChanN-like"/>
    <property type="match status" value="1"/>
</dbReference>